<keyword evidence="1" id="KW-0378">Hydrolase</keyword>
<dbReference type="STRING" id="946333.A4W93_01390"/>
<dbReference type="InterPro" id="IPR000073">
    <property type="entry name" value="AB_hydrolase_1"/>
</dbReference>
<dbReference type="Gene3D" id="3.40.50.1820">
    <property type="entry name" value="alpha/beta hydrolase"/>
    <property type="match status" value="1"/>
</dbReference>
<dbReference type="RefSeq" id="WP_085748911.1">
    <property type="nucleotide sequence ID" value="NZ_BSPR01000010.1"/>
</dbReference>
<dbReference type="InterPro" id="IPR029058">
    <property type="entry name" value="AB_hydrolase_fold"/>
</dbReference>
<dbReference type="PANTHER" id="PTHR43798">
    <property type="entry name" value="MONOACYLGLYCEROL LIPASE"/>
    <property type="match status" value="1"/>
</dbReference>
<dbReference type="PROSITE" id="PS51257">
    <property type="entry name" value="PROKAR_LIPOPROTEIN"/>
    <property type="match status" value="1"/>
</dbReference>
<gene>
    <name evidence="2" type="ORF">A4W93_01390</name>
</gene>
<dbReference type="EMBL" id="CP015118">
    <property type="protein sequence ID" value="ARN18679.1"/>
    <property type="molecule type" value="Genomic_DNA"/>
</dbReference>
<dbReference type="InterPro" id="IPR050266">
    <property type="entry name" value="AB_hydrolase_sf"/>
</dbReference>
<evidence type="ECO:0000313" key="3">
    <source>
        <dbReference type="Proteomes" id="UP000193427"/>
    </source>
</evidence>
<evidence type="ECO:0000256" key="1">
    <source>
        <dbReference type="ARBA" id="ARBA00022801"/>
    </source>
</evidence>
<dbReference type="SUPFAM" id="SSF53474">
    <property type="entry name" value="alpha/beta-Hydrolases"/>
    <property type="match status" value="1"/>
</dbReference>
<dbReference type="AlphaFoldDB" id="A0A1W6L330"/>
<organism evidence="2 3">
    <name type="scientific">Piscinibacter gummiphilus</name>
    <dbReference type="NCBI Taxonomy" id="946333"/>
    <lineage>
        <taxon>Bacteria</taxon>
        <taxon>Pseudomonadati</taxon>
        <taxon>Pseudomonadota</taxon>
        <taxon>Betaproteobacteria</taxon>
        <taxon>Burkholderiales</taxon>
        <taxon>Sphaerotilaceae</taxon>
        <taxon>Piscinibacter</taxon>
    </lineage>
</organism>
<reference evidence="2 3" key="1">
    <citation type="submission" date="2016-04" db="EMBL/GenBank/DDBJ databases">
        <title>Complete genome sequence of natural rubber-degrading, novel Gram-negative bacterium, Rhizobacter gummiphilus strain NS21.</title>
        <authorList>
            <person name="Tabata M."/>
            <person name="Kasai D."/>
            <person name="Fukuda M."/>
        </authorList>
    </citation>
    <scope>NUCLEOTIDE SEQUENCE [LARGE SCALE GENOMIC DNA]</scope>
    <source>
        <strain evidence="2 3">NS21</strain>
    </source>
</reference>
<evidence type="ECO:0000313" key="2">
    <source>
        <dbReference type="EMBL" id="ARN18679.1"/>
    </source>
</evidence>
<dbReference type="GO" id="GO:0016787">
    <property type="term" value="F:hydrolase activity"/>
    <property type="evidence" value="ECO:0007669"/>
    <property type="project" value="UniProtKB-KW"/>
</dbReference>
<sequence length="475" mass="51297">MLRHLFRALLPLALGAALAAPAAAACTDRQPPAERPAGVPARLPELLYECVTLEANGRSLWMGETGRQHDTTVLLVHGLGHMAHRDWRNVIGPLSRQFHVLAIDLPGFGASEALPDGYSFAGLDRVLDEVVSRFARGGRAHVVGHSLGGAVTLNFAHRHAARVDRLVLVDAAGILLMNLYAMPPRLAIPEVGFTPVDRLMRRMDAGFNGLSRSVAGRVDDRMDPSRWLERNPAVRNALLGPYTQVDAAVGLVQHDFSEAVFNVRAPTTLIWGRDDPVAPLRTGRLLAARMPQARLEVIPDTGHAPMTQRPDAFEPLLMQALTGPVEPRDAAVPAIDTFQGGAQCDARLGARYTGRLGLVELRNCQDVVIRDAHLDGLVLNNSSVLLDNVAIVADGVAVDARRSHVTATNVNVSGRVGLRTDGSTLDLAGARITAEQRAVEVVNTSWIYFSISEMDAPELRGKVHRVWPGAPSTRP</sequence>
<dbReference type="OrthoDB" id="9799989at2"/>
<keyword evidence="3" id="KW-1185">Reference proteome</keyword>
<dbReference type="Pfam" id="PF00561">
    <property type="entry name" value="Abhydrolase_1"/>
    <property type="match status" value="1"/>
</dbReference>
<dbReference type="PANTHER" id="PTHR43798:SF31">
    <property type="entry name" value="AB HYDROLASE SUPERFAMILY PROTEIN YCLE"/>
    <property type="match status" value="1"/>
</dbReference>
<name>A0A1W6L330_9BURK</name>
<protein>
    <submittedName>
        <fullName evidence="2">Uncharacterized protein</fullName>
    </submittedName>
</protein>
<proteinExistence type="predicted"/>
<dbReference type="PRINTS" id="PR00111">
    <property type="entry name" value="ABHYDROLASE"/>
</dbReference>
<dbReference type="Proteomes" id="UP000193427">
    <property type="component" value="Chromosome"/>
</dbReference>
<dbReference type="GO" id="GO:0016020">
    <property type="term" value="C:membrane"/>
    <property type="evidence" value="ECO:0007669"/>
    <property type="project" value="TreeGrafter"/>
</dbReference>
<dbReference type="KEGG" id="rgu:A4W93_01390"/>
<accession>A0A1W6L330</accession>